<dbReference type="Proteomes" id="UP001151699">
    <property type="component" value="Chromosome B"/>
</dbReference>
<comment type="caution">
    <text evidence="1">The sequence shown here is derived from an EMBL/GenBank/DDBJ whole genome shotgun (WGS) entry which is preliminary data.</text>
</comment>
<sequence length="134" mass="15691">MITSFTLCLCLSSKEKLLQCFITQLKKGEHILQLGICCCAIFQNFCNKFGLKNVKLRFIQNECLLLIPDYLYDKNHCVVQLYYNSIKAMKIHELQDLCFNVRPLTFDMEYVGEMTPEAQALYLRKSYESLKILL</sequence>
<evidence type="ECO:0000313" key="2">
    <source>
        <dbReference type="Proteomes" id="UP001151699"/>
    </source>
</evidence>
<keyword evidence="2" id="KW-1185">Reference proteome</keyword>
<name>A0A9Q0MZM1_9DIPT</name>
<protein>
    <submittedName>
        <fullName evidence="1">Uncharacterized protein</fullName>
    </submittedName>
</protein>
<proteinExistence type="predicted"/>
<gene>
    <name evidence="1" type="ORF">Bhyg_05846</name>
</gene>
<dbReference type="EMBL" id="WJQU01000002">
    <property type="protein sequence ID" value="KAJ6640913.1"/>
    <property type="molecule type" value="Genomic_DNA"/>
</dbReference>
<organism evidence="1 2">
    <name type="scientific">Pseudolycoriella hygida</name>
    <dbReference type="NCBI Taxonomy" id="35572"/>
    <lineage>
        <taxon>Eukaryota</taxon>
        <taxon>Metazoa</taxon>
        <taxon>Ecdysozoa</taxon>
        <taxon>Arthropoda</taxon>
        <taxon>Hexapoda</taxon>
        <taxon>Insecta</taxon>
        <taxon>Pterygota</taxon>
        <taxon>Neoptera</taxon>
        <taxon>Endopterygota</taxon>
        <taxon>Diptera</taxon>
        <taxon>Nematocera</taxon>
        <taxon>Sciaroidea</taxon>
        <taxon>Sciaridae</taxon>
        <taxon>Pseudolycoriella</taxon>
    </lineage>
</organism>
<dbReference type="AlphaFoldDB" id="A0A9Q0MZM1"/>
<reference evidence="1" key="1">
    <citation type="submission" date="2022-07" db="EMBL/GenBank/DDBJ databases">
        <authorList>
            <person name="Trinca V."/>
            <person name="Uliana J.V.C."/>
            <person name="Torres T.T."/>
            <person name="Ward R.J."/>
            <person name="Monesi N."/>
        </authorList>
    </citation>
    <scope>NUCLEOTIDE SEQUENCE</scope>
    <source>
        <strain evidence="1">HSMRA1968</strain>
        <tissue evidence="1">Whole embryos</tissue>
    </source>
</reference>
<evidence type="ECO:0000313" key="1">
    <source>
        <dbReference type="EMBL" id="KAJ6640913.1"/>
    </source>
</evidence>
<accession>A0A9Q0MZM1</accession>